<dbReference type="InterPro" id="IPR029063">
    <property type="entry name" value="SAM-dependent_MTases_sf"/>
</dbReference>
<dbReference type="PANTHER" id="PTHR14614:SF39">
    <property type="entry name" value="HISTIDINE PROTEIN METHYLTRANSFERASE 1 HOMOLOG"/>
    <property type="match status" value="1"/>
</dbReference>
<evidence type="ECO:0000256" key="2">
    <source>
        <dbReference type="ARBA" id="ARBA00004496"/>
    </source>
</evidence>
<evidence type="ECO:0000256" key="3">
    <source>
        <dbReference type="ARBA" id="ARBA00012533"/>
    </source>
</evidence>
<dbReference type="Gene3D" id="3.40.50.150">
    <property type="entry name" value="Vaccinia Virus protein VP39"/>
    <property type="match status" value="2"/>
</dbReference>
<keyword evidence="4" id="KW-0963">Cytoplasm</keyword>
<dbReference type="GO" id="GO:0005634">
    <property type="term" value="C:nucleus"/>
    <property type="evidence" value="ECO:0007669"/>
    <property type="project" value="UniProtKB-SubCell"/>
</dbReference>
<accession>A0A1R1YS53</accession>
<keyword evidence="6 10" id="KW-0808">Transferase</keyword>
<keyword evidence="5 10" id="KW-0489">Methyltransferase</keyword>
<evidence type="ECO:0000313" key="10">
    <source>
        <dbReference type="EMBL" id="OMJ29723.1"/>
    </source>
</evidence>
<name>A0A1R1YS53_9FUNG</name>
<dbReference type="EMBL" id="LSSM01000203">
    <property type="protein sequence ID" value="OMJ29723.1"/>
    <property type="molecule type" value="Genomic_DNA"/>
</dbReference>
<keyword evidence="8" id="KW-0539">Nucleus</keyword>
<keyword evidence="7" id="KW-0949">S-adenosyl-L-methionine</keyword>
<dbReference type="PANTHER" id="PTHR14614">
    <property type="entry name" value="HEPATOCELLULAR CARCINOMA-ASSOCIATED ANTIGEN"/>
    <property type="match status" value="1"/>
</dbReference>
<dbReference type="EC" id="2.1.1.85" evidence="3"/>
<organism evidence="10 11">
    <name type="scientific">Smittium culicis</name>
    <dbReference type="NCBI Taxonomy" id="133412"/>
    <lineage>
        <taxon>Eukaryota</taxon>
        <taxon>Fungi</taxon>
        <taxon>Fungi incertae sedis</taxon>
        <taxon>Zoopagomycota</taxon>
        <taxon>Kickxellomycotina</taxon>
        <taxon>Harpellomycetes</taxon>
        <taxon>Harpellales</taxon>
        <taxon>Legeriomycetaceae</taxon>
        <taxon>Smittium</taxon>
    </lineage>
</organism>
<reference evidence="11" key="1">
    <citation type="submission" date="2017-01" db="EMBL/GenBank/DDBJ databases">
        <authorList>
            <person name="Wang Y."/>
            <person name="White M."/>
            <person name="Kvist S."/>
            <person name="Moncalvo J.-M."/>
        </authorList>
    </citation>
    <scope>NUCLEOTIDE SEQUENCE [LARGE SCALE GENOMIC DNA]</scope>
    <source>
        <strain evidence="11">ID-206-W2</strain>
    </source>
</reference>
<dbReference type="InterPro" id="IPR019410">
    <property type="entry name" value="Methyltransf_16"/>
</dbReference>
<evidence type="ECO:0000256" key="9">
    <source>
        <dbReference type="ARBA" id="ARBA00038126"/>
    </source>
</evidence>
<sequence length="441" mass="49582">MSFSFNFQDPETDVGMEIEEGIQNDNSLNFSNVYNEEFRQFNLSVPLINSISANQITYGPNKDLIIYKRLLSDVKMQLALEDDMDPNSLDFEKSSENQFTTDTKKVLSIASGNSDVIKGVYEGGFKTWECSFDLLEYLSSAYSSSDLENISVLELGCGSAIPSMHLLKSTKSTKVHLQDYNTEVLKYITLPNVLLNTIMSNLMPAASSEFEDESPIVELDLDEIRGKFLLDFVKKVSTSSEYSSDLLNRIETSEKLQIIDKISKLQDSKYYELSDSEICFANEILLKEIYSTTPKGSEEVSEISINDANAQTGYSRVKFFSGSWSNLLSSIGSDIENQYQTGSNTKPSYDLILTSETIYDTESQISLYNCIHSLLRKPDNNLSPSSFKPAAFVAAKSVYFGLSGSVLSFIDLVKSRNHFKVTRVWNSQSGIQRDILKLEWL</sequence>
<evidence type="ECO:0000313" key="11">
    <source>
        <dbReference type="Proteomes" id="UP000187429"/>
    </source>
</evidence>
<comment type="caution">
    <text evidence="10">The sequence shown here is derived from an EMBL/GenBank/DDBJ whole genome shotgun (WGS) entry which is preliminary data.</text>
</comment>
<gene>
    <name evidence="10" type="ORF">AYI69_g758</name>
</gene>
<comment type="subcellular location">
    <subcellularLocation>
        <location evidence="2">Cytoplasm</location>
    </subcellularLocation>
    <subcellularLocation>
        <location evidence="1">Nucleus</location>
    </subcellularLocation>
</comment>
<dbReference type="Proteomes" id="UP000187429">
    <property type="component" value="Unassembled WGS sequence"/>
</dbReference>
<evidence type="ECO:0000256" key="4">
    <source>
        <dbReference type="ARBA" id="ARBA00022490"/>
    </source>
</evidence>
<protein>
    <recommendedName>
        <fullName evidence="3">protein-histidine N-methyltransferase</fullName>
        <ecNumber evidence="3">2.1.1.85</ecNumber>
    </recommendedName>
</protein>
<evidence type="ECO:0000256" key="7">
    <source>
        <dbReference type="ARBA" id="ARBA00022691"/>
    </source>
</evidence>
<dbReference type="GO" id="GO:0032259">
    <property type="term" value="P:methylation"/>
    <property type="evidence" value="ECO:0007669"/>
    <property type="project" value="UniProtKB-KW"/>
</dbReference>
<evidence type="ECO:0000256" key="5">
    <source>
        <dbReference type="ARBA" id="ARBA00022603"/>
    </source>
</evidence>
<proteinExistence type="inferred from homology"/>
<comment type="similarity">
    <text evidence="9">Belongs to the methyltransferase superfamily. METTL18 family.</text>
</comment>
<dbReference type="AlphaFoldDB" id="A0A1R1YS53"/>
<keyword evidence="11" id="KW-1185">Reference proteome</keyword>
<dbReference type="GO" id="GO:0018064">
    <property type="term" value="F:protein-L-histidine N-tele-methyltransferase activity"/>
    <property type="evidence" value="ECO:0007669"/>
    <property type="project" value="UniProtKB-EC"/>
</dbReference>
<dbReference type="OrthoDB" id="1723750at2759"/>
<evidence type="ECO:0000256" key="1">
    <source>
        <dbReference type="ARBA" id="ARBA00004123"/>
    </source>
</evidence>
<dbReference type="SUPFAM" id="SSF53335">
    <property type="entry name" value="S-adenosyl-L-methionine-dependent methyltransferases"/>
    <property type="match status" value="1"/>
</dbReference>
<evidence type="ECO:0000256" key="8">
    <source>
        <dbReference type="ARBA" id="ARBA00023242"/>
    </source>
</evidence>
<dbReference type="GO" id="GO:0005737">
    <property type="term" value="C:cytoplasm"/>
    <property type="evidence" value="ECO:0007669"/>
    <property type="project" value="UniProtKB-SubCell"/>
</dbReference>
<evidence type="ECO:0000256" key="6">
    <source>
        <dbReference type="ARBA" id="ARBA00022679"/>
    </source>
</evidence>